<feature type="transmembrane region" description="Helical" evidence="6">
    <location>
        <begin position="139"/>
        <end position="159"/>
    </location>
</feature>
<evidence type="ECO:0000313" key="8">
    <source>
        <dbReference type="EMBL" id="KAK9816627.1"/>
    </source>
</evidence>
<evidence type="ECO:0000256" key="2">
    <source>
        <dbReference type="ARBA" id="ARBA00022692"/>
    </source>
</evidence>
<keyword evidence="4 6" id="KW-1133">Transmembrane helix</keyword>
<dbReference type="InterPro" id="IPR044647">
    <property type="entry name" value="RTNLB17/18/21"/>
</dbReference>
<feature type="transmembrane region" description="Helical" evidence="6">
    <location>
        <begin position="207"/>
        <end position="228"/>
    </location>
</feature>
<dbReference type="EMBL" id="JALJOR010000005">
    <property type="protein sequence ID" value="KAK9816627.1"/>
    <property type="molecule type" value="Genomic_DNA"/>
</dbReference>
<accession>A0AAW1Q8G3</accession>
<dbReference type="Pfam" id="PF02453">
    <property type="entry name" value="Reticulon"/>
    <property type="match status" value="1"/>
</dbReference>
<keyword evidence="5 6" id="KW-0472">Membrane</keyword>
<evidence type="ECO:0000256" key="4">
    <source>
        <dbReference type="ARBA" id="ARBA00022989"/>
    </source>
</evidence>
<keyword evidence="3 6" id="KW-0256">Endoplasmic reticulum</keyword>
<dbReference type="PROSITE" id="PS50845">
    <property type="entry name" value="RETICULON"/>
    <property type="match status" value="1"/>
</dbReference>
<evidence type="ECO:0000256" key="6">
    <source>
        <dbReference type="RuleBase" id="RU363132"/>
    </source>
</evidence>
<organism evidence="8 9">
    <name type="scientific">[Myrmecia] bisecta</name>
    <dbReference type="NCBI Taxonomy" id="41462"/>
    <lineage>
        <taxon>Eukaryota</taxon>
        <taxon>Viridiplantae</taxon>
        <taxon>Chlorophyta</taxon>
        <taxon>core chlorophytes</taxon>
        <taxon>Trebouxiophyceae</taxon>
        <taxon>Trebouxiales</taxon>
        <taxon>Trebouxiaceae</taxon>
        <taxon>Myrmecia</taxon>
    </lineage>
</organism>
<feature type="transmembrane region" description="Helical" evidence="6">
    <location>
        <begin position="280"/>
        <end position="308"/>
    </location>
</feature>
<feature type="transmembrane region" description="Helical" evidence="6">
    <location>
        <begin position="113"/>
        <end position="133"/>
    </location>
</feature>
<dbReference type="Proteomes" id="UP001489004">
    <property type="component" value="Unassembled WGS sequence"/>
</dbReference>
<gene>
    <name evidence="8" type="ORF">WJX72_003011</name>
</gene>
<proteinExistence type="predicted"/>
<evidence type="ECO:0000313" key="9">
    <source>
        <dbReference type="Proteomes" id="UP001489004"/>
    </source>
</evidence>
<keyword evidence="9" id="KW-1185">Reference proteome</keyword>
<dbReference type="InterPro" id="IPR003388">
    <property type="entry name" value="Reticulon"/>
</dbReference>
<comment type="subcellular location">
    <subcellularLocation>
        <location evidence="1 6">Endoplasmic reticulum membrane</location>
        <topology evidence="1 6">Multi-pass membrane protein</topology>
    </subcellularLocation>
</comment>
<evidence type="ECO:0000256" key="5">
    <source>
        <dbReference type="ARBA" id="ARBA00023136"/>
    </source>
</evidence>
<dbReference type="AlphaFoldDB" id="A0AAW1Q8G3"/>
<comment type="caution">
    <text evidence="8">The sequence shown here is derived from an EMBL/GenBank/DDBJ whole genome shotgun (WGS) entry which is preliminary data.</text>
</comment>
<evidence type="ECO:0000256" key="1">
    <source>
        <dbReference type="ARBA" id="ARBA00004477"/>
    </source>
</evidence>
<reference evidence="8 9" key="1">
    <citation type="journal article" date="2024" name="Nat. Commun.">
        <title>Phylogenomics reveals the evolutionary origins of lichenization in chlorophyte algae.</title>
        <authorList>
            <person name="Puginier C."/>
            <person name="Libourel C."/>
            <person name="Otte J."/>
            <person name="Skaloud P."/>
            <person name="Haon M."/>
            <person name="Grisel S."/>
            <person name="Petersen M."/>
            <person name="Berrin J.G."/>
            <person name="Delaux P.M."/>
            <person name="Dal Grande F."/>
            <person name="Keller J."/>
        </authorList>
    </citation>
    <scope>NUCLEOTIDE SEQUENCE [LARGE SCALE GENOMIC DNA]</scope>
    <source>
        <strain evidence="8 9">SAG 2043</strain>
    </source>
</reference>
<feature type="domain" description="Reticulon" evidence="7">
    <location>
        <begin position="103"/>
        <end position="265"/>
    </location>
</feature>
<evidence type="ECO:0000259" key="7">
    <source>
        <dbReference type="PROSITE" id="PS50845"/>
    </source>
</evidence>
<keyword evidence="2 6" id="KW-0812">Transmembrane</keyword>
<name>A0AAW1Q8G3_9CHLO</name>
<sequence>MDSYDAENGFTPPDTVAMKAGHQGLRVPLSEVQRNLTYLDTPEIQKRPKQAVSFEASGDGSFLAEEEDAFYAEESDRLSLIPTAPPATPLDEPARETASWQSIQDVLLWRNPALSALLFLVGSFLMLAGDFVLRGDHSLTLLSGTCYVLLADLAINCLFNMTAPKAHANFNATNSSLVRHIATKAAEAAHKLAENHDRFLSASDPVWTFKVASALCVLSVLGSLFSIWRLACLGFVAGFTVPVAHLHYHGAIRNIKASAYSHIKNRWDALGLSRKAKAGMLGVGLLCLWVNSNWTTCSLTLLMGLLIVRCHLSAKEVAAISTTAAPMVKSAKKRVKRMSLVAADFARHSLGGIKTHHQ</sequence>
<dbReference type="GO" id="GO:0005789">
    <property type="term" value="C:endoplasmic reticulum membrane"/>
    <property type="evidence" value="ECO:0007669"/>
    <property type="project" value="UniProtKB-SubCell"/>
</dbReference>
<protein>
    <recommendedName>
        <fullName evidence="6">Reticulon-like protein</fullName>
    </recommendedName>
</protein>
<dbReference type="PANTHER" id="PTHR46626:SF2">
    <property type="entry name" value="RETICULON-LIKE PROTEIN B17"/>
    <property type="match status" value="1"/>
</dbReference>
<dbReference type="PANTHER" id="PTHR46626">
    <property type="entry name" value="RETICULON-LIKE PROTEIN B17"/>
    <property type="match status" value="1"/>
</dbReference>
<evidence type="ECO:0000256" key="3">
    <source>
        <dbReference type="ARBA" id="ARBA00022824"/>
    </source>
</evidence>